<accession>A0A328VH45</accession>
<dbReference type="GO" id="GO:0016810">
    <property type="term" value="F:hydrolase activity, acting on carbon-nitrogen (but not peptide) bonds"/>
    <property type="evidence" value="ECO:0007669"/>
    <property type="project" value="InterPro"/>
</dbReference>
<protein>
    <recommendedName>
        <fullName evidence="1">NodB homology domain-containing protein</fullName>
    </recommendedName>
</protein>
<dbReference type="Pfam" id="PF01522">
    <property type="entry name" value="Polysacc_deac_1"/>
    <property type="match status" value="1"/>
</dbReference>
<name>A0A328VH45_9CHLR</name>
<reference evidence="2 3" key="1">
    <citation type="submission" date="2016-08" db="EMBL/GenBank/DDBJ databases">
        <title>Analysis of Carbohydrate Active Enzymes in Thermogemmatispora T81 Reveals Carbohydrate Degradation Ability.</title>
        <authorList>
            <person name="Tomazini A."/>
            <person name="Lal S."/>
            <person name="Stott M."/>
            <person name="Henrissat B."/>
            <person name="Polikarpov I."/>
            <person name="Sparling R."/>
            <person name="Levin D.B."/>
        </authorList>
    </citation>
    <scope>NUCLEOTIDE SEQUENCE [LARGE SCALE GENOMIC DNA]</scope>
    <source>
        <strain evidence="2 3">T81</strain>
    </source>
</reference>
<dbReference type="RefSeq" id="WP_112427279.1">
    <property type="nucleotide sequence ID" value="NZ_MCIF01000002.1"/>
</dbReference>
<evidence type="ECO:0000313" key="2">
    <source>
        <dbReference type="EMBL" id="RAQ94953.1"/>
    </source>
</evidence>
<dbReference type="InterPro" id="IPR002509">
    <property type="entry name" value="NODB_dom"/>
</dbReference>
<dbReference type="EMBL" id="MCIF01000002">
    <property type="protein sequence ID" value="RAQ94953.1"/>
    <property type="molecule type" value="Genomic_DNA"/>
</dbReference>
<organism evidence="2 3">
    <name type="scientific">Thermogemmatispora tikiterensis</name>
    <dbReference type="NCBI Taxonomy" id="1825093"/>
    <lineage>
        <taxon>Bacteria</taxon>
        <taxon>Bacillati</taxon>
        <taxon>Chloroflexota</taxon>
        <taxon>Ktedonobacteria</taxon>
        <taxon>Thermogemmatisporales</taxon>
        <taxon>Thermogemmatisporaceae</taxon>
        <taxon>Thermogemmatispora</taxon>
    </lineage>
</organism>
<dbReference type="SUPFAM" id="SSF88713">
    <property type="entry name" value="Glycoside hydrolase/deacetylase"/>
    <property type="match status" value="1"/>
</dbReference>
<dbReference type="AlphaFoldDB" id="A0A328VH45"/>
<dbReference type="InterPro" id="IPR011330">
    <property type="entry name" value="Glyco_hydro/deAcase_b/a-brl"/>
</dbReference>
<dbReference type="PANTHER" id="PTHR47561:SF1">
    <property type="entry name" value="POLYSACCHARIDE DEACETYLASE FAMILY PROTEIN (AFU_ORTHOLOGUE AFUA_6G05030)"/>
    <property type="match status" value="1"/>
</dbReference>
<dbReference type="Proteomes" id="UP000248706">
    <property type="component" value="Unassembled WGS sequence"/>
</dbReference>
<dbReference type="Gene3D" id="3.20.20.370">
    <property type="entry name" value="Glycoside hydrolase/deacetylase"/>
    <property type="match status" value="1"/>
</dbReference>
<dbReference type="OrthoDB" id="139753at2"/>
<dbReference type="GO" id="GO:0005975">
    <property type="term" value="P:carbohydrate metabolic process"/>
    <property type="evidence" value="ECO:0007669"/>
    <property type="project" value="InterPro"/>
</dbReference>
<dbReference type="PANTHER" id="PTHR47561">
    <property type="entry name" value="POLYSACCHARIDE DEACETYLASE FAMILY PROTEIN (AFU_ORTHOLOGUE AFUA_6G05030)"/>
    <property type="match status" value="1"/>
</dbReference>
<proteinExistence type="predicted"/>
<comment type="caution">
    <text evidence="2">The sequence shown here is derived from an EMBL/GenBank/DDBJ whole genome shotgun (WGS) entry which is preliminary data.</text>
</comment>
<evidence type="ECO:0000259" key="1">
    <source>
        <dbReference type="Pfam" id="PF01522"/>
    </source>
</evidence>
<gene>
    <name evidence="2" type="ORF">A4R35_05355</name>
</gene>
<keyword evidence="3" id="KW-1185">Reference proteome</keyword>
<feature type="domain" description="NodB homology" evidence="1">
    <location>
        <begin position="38"/>
        <end position="139"/>
    </location>
</feature>
<sequence>MNLVAFSLRTKGTHNFLRRLWTVFARFGLTEQRTARALQALVTTLRQYGAYPTFFIPAVVLRRHVPLLRQIAASGAEIGIHGYVHNDYRTLTRQEQERQTRLAITAFSHSQISFAGFRNPYLGWTEEALAIFASLGFTYESNEAVIHDVIDLDTLSPLLRSGYEKSLHLFQAVPPSIYDLRPHCEGPLVRLPTSIPDDEMLFDRLRITDPQRIAAIWSEVMARVYALGGLYTLNLHPERGLLCQAALRGLLDYATHQPEPVWIARLGEIARWWRERCQFRFDFTPAGPQRWQVRLLSSPRAHVQTRQLTVLARFSASEGKQTAQGELQQQEWLVEAERCPAIALSPATPPTVMAFLQEQGYAVLQTSPEKATTYSLFLDLPAGLGASPREQREHRRQLVGQIEALSAPLLSFAPWPTPYRAALAISSDIDSVTIQDFFLRIVEVARASRLSL</sequence>
<evidence type="ECO:0000313" key="3">
    <source>
        <dbReference type="Proteomes" id="UP000248706"/>
    </source>
</evidence>